<name>A0A7W3R8H8_9ACTN</name>
<dbReference type="RefSeq" id="WP_182705427.1">
    <property type="nucleotide sequence ID" value="NZ_JACJII010000001.1"/>
</dbReference>
<proteinExistence type="predicted"/>
<evidence type="ECO:0000256" key="1">
    <source>
        <dbReference type="SAM" id="MobiDB-lite"/>
    </source>
</evidence>
<feature type="region of interest" description="Disordered" evidence="1">
    <location>
        <begin position="1"/>
        <end position="28"/>
    </location>
</feature>
<sequence length="312" mass="33366">MNRPSNHADDQSPRSVAGPAARTPARQHLPAVDRALANLADLQDLVVGLALLRDPAVRRPWRETPLDPYARAELDDEARADRADRNELAPGEHIDAARPDVLDLLADTLSRAEDLAWHLSRAAWCPVLPPSSWTSATADPRRYLAHAAACLPTAVLGWENGGDIAHWAAAVTGAMLADLTAALALHVDGQTVKTICPWCKGGLAGTYTWRVRIVPGGEPAIVCESGTCQPPSRDVTTWWGGTPVWPLRDWPWLARRLAHLARRAAPATPDVPFARAEGATGRAGTPTDLTAARALLGGLVDEAAWKPTGTEG</sequence>
<keyword evidence="3" id="KW-1185">Reference proteome</keyword>
<accession>A0A7W3R8H8</accession>
<comment type="caution">
    <text evidence="2">The sequence shown here is derived from an EMBL/GenBank/DDBJ whole genome shotgun (WGS) entry which is preliminary data.</text>
</comment>
<reference evidence="2 3" key="1">
    <citation type="submission" date="2020-08" db="EMBL/GenBank/DDBJ databases">
        <title>Sequencing the genomes of 1000 actinobacteria strains.</title>
        <authorList>
            <person name="Klenk H.-P."/>
        </authorList>
    </citation>
    <scope>NUCLEOTIDE SEQUENCE [LARGE SCALE GENOMIC DNA]</scope>
    <source>
        <strain evidence="2 3">DSM 45823</strain>
    </source>
</reference>
<dbReference type="EMBL" id="JACJII010000001">
    <property type="protein sequence ID" value="MBA9003751.1"/>
    <property type="molecule type" value="Genomic_DNA"/>
</dbReference>
<gene>
    <name evidence="2" type="ORF">HNR21_002633</name>
</gene>
<evidence type="ECO:0000313" key="3">
    <source>
        <dbReference type="Proteomes" id="UP000539313"/>
    </source>
</evidence>
<dbReference type="Proteomes" id="UP000539313">
    <property type="component" value="Unassembled WGS sequence"/>
</dbReference>
<dbReference type="AlphaFoldDB" id="A0A7W3R8H8"/>
<protein>
    <submittedName>
        <fullName evidence="2">Uncharacterized protein</fullName>
    </submittedName>
</protein>
<evidence type="ECO:0000313" key="2">
    <source>
        <dbReference type="EMBL" id="MBA9003751.1"/>
    </source>
</evidence>
<organism evidence="2 3">
    <name type="scientific">Thermomonospora cellulosilytica</name>
    <dbReference type="NCBI Taxonomy" id="1411118"/>
    <lineage>
        <taxon>Bacteria</taxon>
        <taxon>Bacillati</taxon>
        <taxon>Actinomycetota</taxon>
        <taxon>Actinomycetes</taxon>
        <taxon>Streptosporangiales</taxon>
        <taxon>Thermomonosporaceae</taxon>
        <taxon>Thermomonospora</taxon>
    </lineage>
</organism>
<feature type="compositionally biased region" description="Basic and acidic residues" evidence="1">
    <location>
        <begin position="1"/>
        <end position="12"/>
    </location>
</feature>